<feature type="compositionally biased region" description="Basic and acidic residues" evidence="3">
    <location>
        <begin position="130"/>
        <end position="145"/>
    </location>
</feature>
<dbReference type="PANTHER" id="PTHR14430">
    <property type="entry name" value="RABIN3-RELATED"/>
    <property type="match status" value="1"/>
</dbReference>
<evidence type="ECO:0000313" key="6">
    <source>
        <dbReference type="Proteomes" id="UP000283269"/>
    </source>
</evidence>
<dbReference type="InterPro" id="IPR040351">
    <property type="entry name" value="RAB3IL/RAB3IP/Sec2"/>
</dbReference>
<dbReference type="OrthoDB" id="5560525at2759"/>
<dbReference type="GO" id="GO:0005085">
    <property type="term" value="F:guanyl-nucleotide exchange factor activity"/>
    <property type="evidence" value="ECO:0007669"/>
    <property type="project" value="InterPro"/>
</dbReference>
<sequence>MLHFPSKLPTSNVNGVPRRSDSLPLNATQQRSSSHPIFLKVEEELHDARRVHSDGQEDDLRSALSMVINRVSELSSLLSEAYKTQADLEVQLNVAKSNLQLVIANNEMLEDALKRDTTGQSKNVGWQRTSGREAENPRASLEHQSVEQYTPSSDPSPPPSASTPTTQDNRFFKFRFSGGTTTTNNSRPASRPGTPSGPSSQVSSPQIPGVQPYHLTSPSMPSLSSVRSKELEELTVALEKERKAKKKIADEKAALEEELESLSQALFEEANKMVATERKMRAESEEELKEIKLEKEALKSALRLIDVENAHLRESGPFGSPKSDRGHSTISYSRGHSRSSSEVAIKSRPDSLALSPYPPLPPSPSPEGSRPPDDSPLDGNSLLSPPVLSPDEESQPTPRFRVADMAPDSHSQVQDDSMFMGASPWADVPSSTSNSTSGSPRPQSQSSQGQAQPMMLSAAMFAATH</sequence>
<feature type="region of interest" description="Disordered" evidence="3">
    <location>
        <begin position="113"/>
        <end position="226"/>
    </location>
</feature>
<dbReference type="Gene3D" id="6.10.140.910">
    <property type="match status" value="1"/>
</dbReference>
<dbReference type="Pfam" id="PF06428">
    <property type="entry name" value="Sec2p"/>
    <property type="match status" value="1"/>
</dbReference>
<accession>A0A409WSD0</accession>
<evidence type="ECO:0000256" key="2">
    <source>
        <dbReference type="SAM" id="Coils"/>
    </source>
</evidence>
<organism evidence="5 6">
    <name type="scientific">Psilocybe cyanescens</name>
    <dbReference type="NCBI Taxonomy" id="93625"/>
    <lineage>
        <taxon>Eukaryota</taxon>
        <taxon>Fungi</taxon>
        <taxon>Dikarya</taxon>
        <taxon>Basidiomycota</taxon>
        <taxon>Agaricomycotina</taxon>
        <taxon>Agaricomycetes</taxon>
        <taxon>Agaricomycetidae</taxon>
        <taxon>Agaricales</taxon>
        <taxon>Agaricineae</taxon>
        <taxon>Strophariaceae</taxon>
        <taxon>Psilocybe</taxon>
    </lineage>
</organism>
<dbReference type="Proteomes" id="UP000283269">
    <property type="component" value="Unassembled WGS sequence"/>
</dbReference>
<feature type="compositionally biased region" description="Polar residues" evidence="3">
    <location>
        <begin position="178"/>
        <end position="188"/>
    </location>
</feature>
<feature type="compositionally biased region" description="Polar residues" evidence="3">
    <location>
        <begin position="118"/>
        <end position="129"/>
    </location>
</feature>
<feature type="region of interest" description="Disordered" evidence="3">
    <location>
        <begin position="1"/>
        <end position="35"/>
    </location>
</feature>
<protein>
    <recommendedName>
        <fullName evidence="4">GDP/GTP exchange factor Sec2 N-terminal domain-containing protein</fullName>
    </recommendedName>
</protein>
<dbReference type="GO" id="GO:0051286">
    <property type="term" value="C:cell tip"/>
    <property type="evidence" value="ECO:0007669"/>
    <property type="project" value="TreeGrafter"/>
</dbReference>
<dbReference type="STRING" id="93625.A0A409WSD0"/>
<dbReference type="InParanoid" id="A0A409WSD0"/>
<name>A0A409WSD0_PSICY</name>
<dbReference type="SUPFAM" id="SSF144284">
    <property type="entry name" value="Sec2 N-terminal region"/>
    <property type="match status" value="1"/>
</dbReference>
<keyword evidence="1 2" id="KW-0175">Coiled coil</keyword>
<dbReference type="AlphaFoldDB" id="A0A409WSD0"/>
<comment type="caution">
    <text evidence="5">The sequence shown here is derived from an EMBL/GenBank/DDBJ whole genome shotgun (WGS) entry which is preliminary data.</text>
</comment>
<feature type="compositionally biased region" description="Low complexity" evidence="3">
    <location>
        <begin position="328"/>
        <end position="341"/>
    </location>
</feature>
<reference evidence="5 6" key="1">
    <citation type="journal article" date="2018" name="Evol. Lett.">
        <title>Horizontal gene cluster transfer increased hallucinogenic mushroom diversity.</title>
        <authorList>
            <person name="Reynolds H.T."/>
            <person name="Vijayakumar V."/>
            <person name="Gluck-Thaler E."/>
            <person name="Korotkin H.B."/>
            <person name="Matheny P.B."/>
            <person name="Slot J.C."/>
        </authorList>
    </citation>
    <scope>NUCLEOTIDE SEQUENCE [LARGE SCALE GENOMIC DNA]</scope>
    <source>
        <strain evidence="5 6">2631</strain>
    </source>
</reference>
<evidence type="ECO:0000259" key="4">
    <source>
        <dbReference type="Pfam" id="PF06428"/>
    </source>
</evidence>
<feature type="compositionally biased region" description="Pro residues" evidence="3">
    <location>
        <begin position="356"/>
        <end position="365"/>
    </location>
</feature>
<dbReference type="EMBL" id="NHYD01003255">
    <property type="protein sequence ID" value="PPQ81424.1"/>
    <property type="molecule type" value="Genomic_DNA"/>
</dbReference>
<dbReference type="GO" id="GO:0006887">
    <property type="term" value="P:exocytosis"/>
    <property type="evidence" value="ECO:0007669"/>
    <property type="project" value="TreeGrafter"/>
</dbReference>
<evidence type="ECO:0000256" key="3">
    <source>
        <dbReference type="SAM" id="MobiDB-lite"/>
    </source>
</evidence>
<dbReference type="GO" id="GO:0070319">
    <property type="term" value="C:Golgi to plasma membrane transport vesicle"/>
    <property type="evidence" value="ECO:0007669"/>
    <property type="project" value="TreeGrafter"/>
</dbReference>
<gene>
    <name evidence="5" type="ORF">CVT25_015928</name>
</gene>
<dbReference type="InterPro" id="IPR009449">
    <property type="entry name" value="Sec2_N"/>
</dbReference>
<feature type="compositionally biased region" description="Low complexity" evidence="3">
    <location>
        <begin position="192"/>
        <end position="226"/>
    </location>
</feature>
<feature type="region of interest" description="Disordered" evidence="3">
    <location>
        <begin position="312"/>
        <end position="465"/>
    </location>
</feature>
<evidence type="ECO:0000313" key="5">
    <source>
        <dbReference type="EMBL" id="PPQ81424.1"/>
    </source>
</evidence>
<keyword evidence="6" id="KW-1185">Reference proteome</keyword>
<feature type="domain" description="GDP/GTP exchange factor Sec2 N-terminal" evidence="4">
    <location>
        <begin position="226"/>
        <end position="313"/>
    </location>
</feature>
<feature type="compositionally biased region" description="Low complexity" evidence="3">
    <location>
        <begin position="430"/>
        <end position="453"/>
    </location>
</feature>
<feature type="coiled-coil region" evidence="2">
    <location>
        <begin position="231"/>
        <end position="301"/>
    </location>
</feature>
<feature type="compositionally biased region" description="Polar residues" evidence="3">
    <location>
        <begin position="23"/>
        <end position="35"/>
    </location>
</feature>
<dbReference type="PANTHER" id="PTHR14430:SF0">
    <property type="entry name" value="SEC2P DOMAIN-CONTAINING PROTEIN"/>
    <property type="match status" value="1"/>
</dbReference>
<proteinExistence type="predicted"/>
<evidence type="ECO:0000256" key="1">
    <source>
        <dbReference type="ARBA" id="ARBA00023054"/>
    </source>
</evidence>